<name>A0A3D9SIN3_9BACL</name>
<dbReference type="PANTHER" id="PTHR43744:SF12">
    <property type="entry name" value="ABC TRANSPORTER PERMEASE PROTEIN MG189-RELATED"/>
    <property type="match status" value="1"/>
</dbReference>
<comment type="caution">
    <text evidence="9">The sequence shown here is derived from an EMBL/GenBank/DDBJ whole genome shotgun (WGS) entry which is preliminary data.</text>
</comment>
<evidence type="ECO:0000256" key="7">
    <source>
        <dbReference type="RuleBase" id="RU363032"/>
    </source>
</evidence>
<feature type="transmembrane region" description="Helical" evidence="7">
    <location>
        <begin position="245"/>
        <end position="266"/>
    </location>
</feature>
<comment type="similarity">
    <text evidence="7">Belongs to the binding-protein-dependent transport system permease family.</text>
</comment>
<evidence type="ECO:0000256" key="6">
    <source>
        <dbReference type="ARBA" id="ARBA00023136"/>
    </source>
</evidence>
<accession>A0A3D9SIN3</accession>
<evidence type="ECO:0000313" key="10">
    <source>
        <dbReference type="Proteomes" id="UP000256304"/>
    </source>
</evidence>
<gene>
    <name evidence="9" type="ORF">A8990_102227</name>
</gene>
<dbReference type="PANTHER" id="PTHR43744">
    <property type="entry name" value="ABC TRANSPORTER PERMEASE PROTEIN MG189-RELATED-RELATED"/>
    <property type="match status" value="1"/>
</dbReference>
<dbReference type="Gene3D" id="1.10.3720.10">
    <property type="entry name" value="MetI-like"/>
    <property type="match status" value="1"/>
</dbReference>
<evidence type="ECO:0000256" key="1">
    <source>
        <dbReference type="ARBA" id="ARBA00004651"/>
    </source>
</evidence>
<comment type="subcellular location">
    <subcellularLocation>
        <location evidence="1 7">Cell membrane</location>
        <topology evidence="1 7">Multi-pass membrane protein</topology>
    </subcellularLocation>
</comment>
<sequence>MKAKADFLKRGIIGLFSYLVLLFTVCISIVPLLWIVISSFKSNKAILNKPFALPTGIDFHAYYSVFKMNNFLSNTVNSVVISVSSTLVALLFYALAAYSFAKFDFKGKHILFVLFSVTLLIPGHATAQPIFSLINETGLYDTRLALIVVYISAGLAVSLFILRATFLSIPRELDEAAYMESANFWQVFFYINLPLAKAGLSTAGILMFLGNWNEFFYGFMLTSSAQNRTLPVALQFFTEQFSYNYTQLFAALTLVTLPSIILYMVAQEQVQQSVVSGGVKG</sequence>
<dbReference type="Proteomes" id="UP000256304">
    <property type="component" value="Unassembled WGS sequence"/>
</dbReference>
<dbReference type="InterPro" id="IPR035906">
    <property type="entry name" value="MetI-like_sf"/>
</dbReference>
<dbReference type="AlphaFoldDB" id="A0A3D9SIN3"/>
<feature type="domain" description="ABC transmembrane type-1" evidence="8">
    <location>
        <begin position="75"/>
        <end position="266"/>
    </location>
</feature>
<organism evidence="9 10">
    <name type="scientific">Paenibacillus taihuensis</name>
    <dbReference type="NCBI Taxonomy" id="1156355"/>
    <lineage>
        <taxon>Bacteria</taxon>
        <taxon>Bacillati</taxon>
        <taxon>Bacillota</taxon>
        <taxon>Bacilli</taxon>
        <taxon>Bacillales</taxon>
        <taxon>Paenibacillaceae</taxon>
        <taxon>Paenibacillus</taxon>
    </lineage>
</organism>
<evidence type="ECO:0000256" key="4">
    <source>
        <dbReference type="ARBA" id="ARBA00022692"/>
    </source>
</evidence>
<dbReference type="OrthoDB" id="187395at2"/>
<keyword evidence="10" id="KW-1185">Reference proteome</keyword>
<evidence type="ECO:0000256" key="2">
    <source>
        <dbReference type="ARBA" id="ARBA00022448"/>
    </source>
</evidence>
<feature type="transmembrane region" description="Helical" evidence="7">
    <location>
        <begin position="110"/>
        <end position="131"/>
    </location>
</feature>
<keyword evidence="6 7" id="KW-0472">Membrane</keyword>
<feature type="transmembrane region" description="Helical" evidence="7">
    <location>
        <begin position="76"/>
        <end position="98"/>
    </location>
</feature>
<evidence type="ECO:0000256" key="3">
    <source>
        <dbReference type="ARBA" id="ARBA00022475"/>
    </source>
</evidence>
<dbReference type="EMBL" id="QTTN01000002">
    <property type="protein sequence ID" value="REE93140.1"/>
    <property type="molecule type" value="Genomic_DNA"/>
</dbReference>
<keyword evidence="4 7" id="KW-0812">Transmembrane</keyword>
<proteinExistence type="inferred from homology"/>
<dbReference type="InterPro" id="IPR000515">
    <property type="entry name" value="MetI-like"/>
</dbReference>
<keyword evidence="5 7" id="KW-1133">Transmembrane helix</keyword>
<dbReference type="PROSITE" id="PS50928">
    <property type="entry name" value="ABC_TM1"/>
    <property type="match status" value="1"/>
</dbReference>
<feature type="transmembrane region" description="Helical" evidence="7">
    <location>
        <begin position="12"/>
        <end position="37"/>
    </location>
</feature>
<keyword evidence="3" id="KW-1003">Cell membrane</keyword>
<dbReference type="Pfam" id="PF00528">
    <property type="entry name" value="BPD_transp_1"/>
    <property type="match status" value="1"/>
</dbReference>
<dbReference type="GO" id="GO:0055085">
    <property type="term" value="P:transmembrane transport"/>
    <property type="evidence" value="ECO:0007669"/>
    <property type="project" value="InterPro"/>
</dbReference>
<protein>
    <submittedName>
        <fullName evidence="9">Raffinose/stachyose/melibiose transport system permease protein</fullName>
    </submittedName>
</protein>
<evidence type="ECO:0000313" key="9">
    <source>
        <dbReference type="EMBL" id="REE93140.1"/>
    </source>
</evidence>
<feature type="transmembrane region" description="Helical" evidence="7">
    <location>
        <begin position="187"/>
        <end position="210"/>
    </location>
</feature>
<feature type="transmembrane region" description="Helical" evidence="7">
    <location>
        <begin position="143"/>
        <end position="166"/>
    </location>
</feature>
<evidence type="ECO:0000256" key="5">
    <source>
        <dbReference type="ARBA" id="ARBA00022989"/>
    </source>
</evidence>
<dbReference type="CDD" id="cd06261">
    <property type="entry name" value="TM_PBP2"/>
    <property type="match status" value="1"/>
</dbReference>
<dbReference type="RefSeq" id="WP_116187586.1">
    <property type="nucleotide sequence ID" value="NZ_QTTN01000002.1"/>
</dbReference>
<dbReference type="SUPFAM" id="SSF161098">
    <property type="entry name" value="MetI-like"/>
    <property type="match status" value="1"/>
</dbReference>
<keyword evidence="2 7" id="KW-0813">Transport</keyword>
<evidence type="ECO:0000259" key="8">
    <source>
        <dbReference type="PROSITE" id="PS50928"/>
    </source>
</evidence>
<reference evidence="9 10" key="1">
    <citation type="submission" date="2018-08" db="EMBL/GenBank/DDBJ databases">
        <title>Genomic Encyclopedia of Type Strains, Phase III (KMG-III): the genomes of soil and plant-associated and newly described type strains.</title>
        <authorList>
            <person name="Whitman W."/>
        </authorList>
    </citation>
    <scope>NUCLEOTIDE SEQUENCE [LARGE SCALE GENOMIC DNA]</scope>
    <source>
        <strain evidence="9 10">CGMCC 1.10966</strain>
    </source>
</reference>
<dbReference type="GO" id="GO:0005886">
    <property type="term" value="C:plasma membrane"/>
    <property type="evidence" value="ECO:0007669"/>
    <property type="project" value="UniProtKB-SubCell"/>
</dbReference>